<sequence>MSNRGEFWKIKNVSELPDVSVFVQELFDIVASSLIHSPCGDHNTNASCMRFSNGTRLTRSSPTTTVIVNRLPMTVGANWVVPYSPALTLLLNAHVNVEICNNTTAIKYLYKYMHKGTDSVTVAVSDNDSQNMDEVKSYLNTRFLGPHEALNRIMKQKTHGNSPSVSRLGLHLLGEQSIMFDENMTREQMEKMLRNRKKSMLEA</sequence>
<dbReference type="PANTHER" id="PTHR10492">
    <property type="match status" value="1"/>
</dbReference>
<accession>A0A8J5QB71</accession>
<gene>
    <name evidence="1" type="ORF">J8A68_004449</name>
</gene>
<dbReference type="OrthoDB" id="4360910at2759"/>
<evidence type="ECO:0000313" key="1">
    <source>
        <dbReference type="EMBL" id="KAG7662061.1"/>
    </source>
</evidence>
<dbReference type="GeneID" id="73471249"/>
<dbReference type="PANTHER" id="PTHR10492:SF95">
    <property type="entry name" value="HELITRON HELICASE-LIKE DOMAIN-CONTAINING PROTEIN"/>
    <property type="match status" value="1"/>
</dbReference>
<reference evidence="1 2" key="1">
    <citation type="journal article" date="2021" name="DNA Res.">
        <title>Genome analysis of Candida subhashii reveals its hybrid nature and dual mitochondrial genome conformations.</title>
        <authorList>
            <person name="Mixao V."/>
            <person name="Hegedusova E."/>
            <person name="Saus E."/>
            <person name="Pryszcz L.P."/>
            <person name="Cillingova A."/>
            <person name="Nosek J."/>
            <person name="Gabaldon T."/>
        </authorList>
    </citation>
    <scope>NUCLEOTIDE SEQUENCE [LARGE SCALE GENOMIC DNA]</scope>
    <source>
        <strain evidence="1 2">CBS 10753</strain>
    </source>
</reference>
<dbReference type="AlphaFoldDB" id="A0A8J5QB71"/>
<proteinExistence type="predicted"/>
<dbReference type="EMBL" id="JAGSYN010000185">
    <property type="protein sequence ID" value="KAG7662061.1"/>
    <property type="molecule type" value="Genomic_DNA"/>
</dbReference>
<evidence type="ECO:0000313" key="2">
    <source>
        <dbReference type="Proteomes" id="UP000694255"/>
    </source>
</evidence>
<protein>
    <submittedName>
        <fullName evidence="1">Uncharacterized protein</fullName>
    </submittedName>
</protein>
<dbReference type="Proteomes" id="UP000694255">
    <property type="component" value="Unassembled WGS sequence"/>
</dbReference>
<name>A0A8J5QB71_9ASCO</name>
<keyword evidence="2" id="KW-1185">Reference proteome</keyword>
<organism evidence="1 2">
    <name type="scientific">[Candida] subhashii</name>
    <dbReference type="NCBI Taxonomy" id="561895"/>
    <lineage>
        <taxon>Eukaryota</taxon>
        <taxon>Fungi</taxon>
        <taxon>Dikarya</taxon>
        <taxon>Ascomycota</taxon>
        <taxon>Saccharomycotina</taxon>
        <taxon>Pichiomycetes</taxon>
        <taxon>Debaryomycetaceae</taxon>
        <taxon>Spathaspora</taxon>
    </lineage>
</organism>
<comment type="caution">
    <text evidence="1">The sequence shown here is derived from an EMBL/GenBank/DDBJ whole genome shotgun (WGS) entry which is preliminary data.</text>
</comment>
<dbReference type="RefSeq" id="XP_049262294.1">
    <property type="nucleotide sequence ID" value="XM_049408409.1"/>
</dbReference>